<protein>
    <submittedName>
        <fullName evidence="1">Uncharacterized protein</fullName>
    </submittedName>
</protein>
<dbReference type="AlphaFoldDB" id="A0A4Y2UDN3"/>
<name>A0A4Y2UDN3_ARAVE</name>
<sequence>MYISQYPPPHSGNSFCLGLRCSMRDPKVPGTKLRTATVVTTGRSTHTLTFSPTSKWQHQKSHQFHLLLHSPDCSTTTPTATQPSEFKVYDKFHSTKLVHKHSGQQSAHMHAAHGRYAAIFR</sequence>
<accession>A0A4Y2UDN3</accession>
<evidence type="ECO:0000313" key="2">
    <source>
        <dbReference type="Proteomes" id="UP000499080"/>
    </source>
</evidence>
<keyword evidence="2" id="KW-1185">Reference proteome</keyword>
<gene>
    <name evidence="1" type="ORF">AVEN_165479_1</name>
</gene>
<proteinExistence type="predicted"/>
<reference evidence="1 2" key="1">
    <citation type="journal article" date="2019" name="Sci. Rep.">
        <title>Orb-weaving spider Araneus ventricosus genome elucidates the spidroin gene catalogue.</title>
        <authorList>
            <person name="Kono N."/>
            <person name="Nakamura H."/>
            <person name="Ohtoshi R."/>
            <person name="Moran D.A.P."/>
            <person name="Shinohara A."/>
            <person name="Yoshida Y."/>
            <person name="Fujiwara M."/>
            <person name="Mori M."/>
            <person name="Tomita M."/>
            <person name="Arakawa K."/>
        </authorList>
    </citation>
    <scope>NUCLEOTIDE SEQUENCE [LARGE SCALE GENOMIC DNA]</scope>
</reference>
<dbReference type="Proteomes" id="UP000499080">
    <property type="component" value="Unassembled WGS sequence"/>
</dbReference>
<evidence type="ECO:0000313" key="1">
    <source>
        <dbReference type="EMBL" id="GBO10111.1"/>
    </source>
</evidence>
<organism evidence="1 2">
    <name type="scientific">Araneus ventricosus</name>
    <name type="common">Orbweaver spider</name>
    <name type="synonym">Epeira ventricosa</name>
    <dbReference type="NCBI Taxonomy" id="182803"/>
    <lineage>
        <taxon>Eukaryota</taxon>
        <taxon>Metazoa</taxon>
        <taxon>Ecdysozoa</taxon>
        <taxon>Arthropoda</taxon>
        <taxon>Chelicerata</taxon>
        <taxon>Arachnida</taxon>
        <taxon>Araneae</taxon>
        <taxon>Araneomorphae</taxon>
        <taxon>Entelegynae</taxon>
        <taxon>Araneoidea</taxon>
        <taxon>Araneidae</taxon>
        <taxon>Araneus</taxon>
    </lineage>
</organism>
<comment type="caution">
    <text evidence="1">The sequence shown here is derived from an EMBL/GenBank/DDBJ whole genome shotgun (WGS) entry which is preliminary data.</text>
</comment>
<dbReference type="EMBL" id="BGPR01035331">
    <property type="protein sequence ID" value="GBO10111.1"/>
    <property type="molecule type" value="Genomic_DNA"/>
</dbReference>